<dbReference type="PRINTS" id="PR01035">
    <property type="entry name" value="TCRTETA"/>
</dbReference>
<dbReference type="AlphaFoldDB" id="A8ZZ81"/>
<feature type="transmembrane region" description="Helical" evidence="7">
    <location>
        <begin position="277"/>
        <end position="295"/>
    </location>
</feature>
<dbReference type="InterPro" id="IPR011701">
    <property type="entry name" value="MFS"/>
</dbReference>
<feature type="transmembrane region" description="Helical" evidence="7">
    <location>
        <begin position="77"/>
        <end position="95"/>
    </location>
</feature>
<dbReference type="InterPro" id="IPR036259">
    <property type="entry name" value="MFS_trans_sf"/>
</dbReference>
<evidence type="ECO:0000256" key="7">
    <source>
        <dbReference type="SAM" id="Phobius"/>
    </source>
</evidence>
<name>A8ZZ81_DESOH</name>
<evidence type="ECO:0000313" key="10">
    <source>
        <dbReference type="Proteomes" id="UP000008561"/>
    </source>
</evidence>
<keyword evidence="5 7" id="KW-1133">Transmembrane helix</keyword>
<keyword evidence="3" id="KW-1003">Cell membrane</keyword>
<feature type="transmembrane region" description="Helical" evidence="7">
    <location>
        <begin position="337"/>
        <end position="362"/>
    </location>
</feature>
<dbReference type="InterPro" id="IPR020846">
    <property type="entry name" value="MFS_dom"/>
</dbReference>
<accession>A8ZZ81</accession>
<keyword evidence="10" id="KW-1185">Reference proteome</keyword>
<feature type="transmembrane region" description="Helical" evidence="7">
    <location>
        <begin position="211"/>
        <end position="235"/>
    </location>
</feature>
<evidence type="ECO:0000313" key="9">
    <source>
        <dbReference type="EMBL" id="ABW67234.1"/>
    </source>
</evidence>
<feature type="transmembrane region" description="Helical" evidence="7">
    <location>
        <begin position="165"/>
        <end position="185"/>
    </location>
</feature>
<feature type="transmembrane region" description="Helical" evidence="7">
    <location>
        <begin position="101"/>
        <end position="122"/>
    </location>
</feature>
<dbReference type="Pfam" id="PF07690">
    <property type="entry name" value="MFS_1"/>
    <property type="match status" value="1"/>
</dbReference>
<dbReference type="PANTHER" id="PTHR23517:SF3">
    <property type="entry name" value="INTEGRAL MEMBRANE TRANSPORT PROTEIN"/>
    <property type="match status" value="1"/>
</dbReference>
<protein>
    <submittedName>
        <fullName evidence="9">Major facilitator superfamily MFS_1</fullName>
    </submittedName>
</protein>
<dbReference type="HOGENOM" id="CLU_001265_10_14_7"/>
<dbReference type="SUPFAM" id="SSF103473">
    <property type="entry name" value="MFS general substrate transporter"/>
    <property type="match status" value="1"/>
</dbReference>
<evidence type="ECO:0000256" key="3">
    <source>
        <dbReference type="ARBA" id="ARBA00022475"/>
    </source>
</evidence>
<dbReference type="PROSITE" id="PS50850">
    <property type="entry name" value="MFS"/>
    <property type="match status" value="1"/>
</dbReference>
<keyword evidence="6 7" id="KW-0472">Membrane</keyword>
<dbReference type="RefSeq" id="WP_012174850.1">
    <property type="nucleotide sequence ID" value="NC_009943.1"/>
</dbReference>
<organism evidence="9 10">
    <name type="scientific">Desulfosudis oleivorans (strain DSM 6200 / JCM 39069 / Hxd3)</name>
    <name type="common">Desulfococcus oleovorans</name>
    <dbReference type="NCBI Taxonomy" id="96561"/>
    <lineage>
        <taxon>Bacteria</taxon>
        <taxon>Pseudomonadati</taxon>
        <taxon>Thermodesulfobacteriota</taxon>
        <taxon>Desulfobacteria</taxon>
        <taxon>Desulfobacterales</taxon>
        <taxon>Desulfosudaceae</taxon>
        <taxon>Desulfosudis</taxon>
    </lineage>
</organism>
<dbReference type="CDD" id="cd17325">
    <property type="entry name" value="MFS_MdtG_SLC18_like"/>
    <property type="match status" value="1"/>
</dbReference>
<feature type="transmembrane region" description="Helical" evidence="7">
    <location>
        <begin position="45"/>
        <end position="65"/>
    </location>
</feature>
<dbReference type="PANTHER" id="PTHR23517">
    <property type="entry name" value="RESISTANCE PROTEIN MDTM, PUTATIVE-RELATED-RELATED"/>
    <property type="match status" value="1"/>
</dbReference>
<evidence type="ECO:0000256" key="4">
    <source>
        <dbReference type="ARBA" id="ARBA00022692"/>
    </source>
</evidence>
<evidence type="ECO:0000256" key="5">
    <source>
        <dbReference type="ARBA" id="ARBA00022989"/>
    </source>
</evidence>
<dbReference type="GO" id="GO:0022857">
    <property type="term" value="F:transmembrane transporter activity"/>
    <property type="evidence" value="ECO:0007669"/>
    <property type="project" value="InterPro"/>
</dbReference>
<dbReference type="STRING" id="96561.Dole_1430"/>
<keyword evidence="4 7" id="KW-0812">Transmembrane</keyword>
<evidence type="ECO:0000256" key="2">
    <source>
        <dbReference type="ARBA" id="ARBA00022448"/>
    </source>
</evidence>
<feature type="domain" description="Major facilitator superfamily (MFS) profile" evidence="8">
    <location>
        <begin position="11"/>
        <end position="390"/>
    </location>
</feature>
<dbReference type="InterPro" id="IPR050171">
    <property type="entry name" value="MFS_Transporters"/>
</dbReference>
<sequence>METMTTGDKKIFAAIFVSIFGAVMGVGIVVPLLPVYAQNLGASGFYIGLIFAAFSLSRTFLLPLFGSLSDRTGRKPYITIGLFGYALVSVAFIYSDTVGGLIWLRFLQGIASAMIMPVAQAYIGDITPKNREGFTMGLFNLSMFTSLSIGPLLGGVINDLAGLDAAFAGMGVLSLAACLASLFLLPPVREEHVMTRGSVPAKWSLLLTDRFLYGLFCLRFVYVFCIGTIWCFLPVFASSIGLSSSRIGVLIMLGVFVSGLLQMPMGMLADRTDQKRMAICGGLMTAGAMVVYTWAVDFWGLFAASVAFGIGGGVAMPPLMAMAVVKGGETRAMGSVMSLLTVAHSMGMLFGAAIGGVAMDFFSLRQAFPFAGLIMVAGVVIFAVCTYSKRCEVDADTPSVARITGPHDGI</sequence>
<dbReference type="eggNOG" id="COG2814">
    <property type="taxonomic scope" value="Bacteria"/>
</dbReference>
<dbReference type="GO" id="GO:0005886">
    <property type="term" value="C:plasma membrane"/>
    <property type="evidence" value="ECO:0007669"/>
    <property type="project" value="UniProtKB-SubCell"/>
</dbReference>
<dbReference type="KEGG" id="dol:Dole_1430"/>
<feature type="transmembrane region" description="Helical" evidence="7">
    <location>
        <begin position="12"/>
        <end position="33"/>
    </location>
</feature>
<feature type="transmembrane region" description="Helical" evidence="7">
    <location>
        <begin position="247"/>
        <end position="265"/>
    </location>
</feature>
<feature type="transmembrane region" description="Helical" evidence="7">
    <location>
        <begin position="368"/>
        <end position="387"/>
    </location>
</feature>
<feature type="transmembrane region" description="Helical" evidence="7">
    <location>
        <begin position="301"/>
        <end position="325"/>
    </location>
</feature>
<dbReference type="InterPro" id="IPR001958">
    <property type="entry name" value="Tet-R_TetA/multi-R_MdtG-like"/>
</dbReference>
<dbReference type="Gene3D" id="1.20.1250.20">
    <property type="entry name" value="MFS general substrate transporter like domains"/>
    <property type="match status" value="1"/>
</dbReference>
<reference evidence="9 10" key="1">
    <citation type="submission" date="2007-10" db="EMBL/GenBank/DDBJ databases">
        <title>Complete sequence of Desulfococcus oleovorans Hxd3.</title>
        <authorList>
            <consortium name="US DOE Joint Genome Institute"/>
            <person name="Copeland A."/>
            <person name="Lucas S."/>
            <person name="Lapidus A."/>
            <person name="Barry K."/>
            <person name="Glavina del Rio T."/>
            <person name="Dalin E."/>
            <person name="Tice H."/>
            <person name="Pitluck S."/>
            <person name="Kiss H."/>
            <person name="Brettin T."/>
            <person name="Bruce D."/>
            <person name="Detter J.C."/>
            <person name="Han C."/>
            <person name="Schmutz J."/>
            <person name="Larimer F."/>
            <person name="Land M."/>
            <person name="Hauser L."/>
            <person name="Kyrpides N."/>
            <person name="Kim E."/>
            <person name="Wawrik B."/>
            <person name="Richardson P."/>
        </authorList>
    </citation>
    <scope>NUCLEOTIDE SEQUENCE [LARGE SCALE GENOMIC DNA]</scope>
    <source>
        <strain evidence="10">DSM 6200 / JCM 39069 / Hxd3</strain>
    </source>
</reference>
<gene>
    <name evidence="9" type="ordered locus">Dole_1430</name>
</gene>
<proteinExistence type="predicted"/>
<evidence type="ECO:0000256" key="6">
    <source>
        <dbReference type="ARBA" id="ARBA00023136"/>
    </source>
</evidence>
<dbReference type="Proteomes" id="UP000008561">
    <property type="component" value="Chromosome"/>
</dbReference>
<keyword evidence="2" id="KW-0813">Transport</keyword>
<evidence type="ECO:0000259" key="8">
    <source>
        <dbReference type="PROSITE" id="PS50850"/>
    </source>
</evidence>
<comment type="subcellular location">
    <subcellularLocation>
        <location evidence="1">Cell membrane</location>
        <topology evidence="1">Multi-pass membrane protein</topology>
    </subcellularLocation>
</comment>
<feature type="transmembrane region" description="Helical" evidence="7">
    <location>
        <begin position="134"/>
        <end position="153"/>
    </location>
</feature>
<evidence type="ECO:0000256" key="1">
    <source>
        <dbReference type="ARBA" id="ARBA00004651"/>
    </source>
</evidence>
<dbReference type="EMBL" id="CP000859">
    <property type="protein sequence ID" value="ABW67234.1"/>
    <property type="molecule type" value="Genomic_DNA"/>
</dbReference>